<proteinExistence type="predicted"/>
<feature type="transmembrane region" description="Helical" evidence="6">
    <location>
        <begin position="63"/>
        <end position="85"/>
    </location>
</feature>
<evidence type="ECO:0000313" key="8">
    <source>
        <dbReference type="EMBL" id="MBB3967010.1"/>
    </source>
</evidence>
<evidence type="ECO:0000259" key="7">
    <source>
        <dbReference type="Pfam" id="PF03600"/>
    </source>
</evidence>
<keyword evidence="5 6" id="KW-0472">Membrane</keyword>
<organism evidence="8 9">
    <name type="scientific">Rhizobium metallidurans</name>
    <dbReference type="NCBI Taxonomy" id="1265931"/>
    <lineage>
        <taxon>Bacteria</taxon>
        <taxon>Pseudomonadati</taxon>
        <taxon>Pseudomonadota</taxon>
        <taxon>Alphaproteobacteria</taxon>
        <taxon>Hyphomicrobiales</taxon>
        <taxon>Rhizobiaceae</taxon>
        <taxon>Rhizobium/Agrobacterium group</taxon>
        <taxon>Rhizobium</taxon>
    </lineage>
</organism>
<accession>A0A7W6D0H2</accession>
<feature type="transmembrane region" description="Helical" evidence="6">
    <location>
        <begin position="241"/>
        <end position="259"/>
    </location>
</feature>
<gene>
    <name evidence="8" type="ORF">GGQ67_004703</name>
</gene>
<evidence type="ECO:0000256" key="3">
    <source>
        <dbReference type="ARBA" id="ARBA00022692"/>
    </source>
</evidence>
<feature type="transmembrane region" description="Helical" evidence="6">
    <location>
        <begin position="32"/>
        <end position="51"/>
    </location>
</feature>
<feature type="transmembrane region" description="Helical" evidence="6">
    <location>
        <begin position="142"/>
        <end position="161"/>
    </location>
</feature>
<keyword evidence="2" id="KW-0813">Transport</keyword>
<feature type="transmembrane region" description="Helical" evidence="6">
    <location>
        <begin position="422"/>
        <end position="442"/>
    </location>
</feature>
<evidence type="ECO:0000256" key="5">
    <source>
        <dbReference type="ARBA" id="ARBA00023136"/>
    </source>
</evidence>
<feature type="transmembrane region" description="Helical" evidence="6">
    <location>
        <begin position="297"/>
        <end position="318"/>
    </location>
</feature>
<dbReference type="GO" id="GO:0016020">
    <property type="term" value="C:membrane"/>
    <property type="evidence" value="ECO:0007669"/>
    <property type="project" value="UniProtKB-SubCell"/>
</dbReference>
<dbReference type="Pfam" id="PF03600">
    <property type="entry name" value="CitMHS"/>
    <property type="match status" value="1"/>
</dbReference>
<dbReference type="GO" id="GO:0015137">
    <property type="term" value="F:citrate transmembrane transporter activity"/>
    <property type="evidence" value="ECO:0007669"/>
    <property type="project" value="InterPro"/>
</dbReference>
<feature type="transmembrane region" description="Helical" evidence="6">
    <location>
        <begin position="181"/>
        <end position="205"/>
    </location>
</feature>
<protein>
    <submittedName>
        <fullName evidence="8">CitMHS family citrate-Mg2+:H+ or citrate-Ca2+:H+ symporter</fullName>
    </submittedName>
</protein>
<dbReference type="InterPro" id="IPR004680">
    <property type="entry name" value="Cit_transptr-like_dom"/>
</dbReference>
<dbReference type="InterPro" id="IPR014738">
    <property type="entry name" value="Citrate_transporter"/>
</dbReference>
<evidence type="ECO:0000256" key="4">
    <source>
        <dbReference type="ARBA" id="ARBA00022989"/>
    </source>
</evidence>
<feature type="domain" description="Citrate transporter-like" evidence="7">
    <location>
        <begin position="23"/>
        <end position="388"/>
    </location>
</feature>
<comment type="caution">
    <text evidence="8">The sequence shown here is derived from an EMBL/GenBank/DDBJ whole genome shotgun (WGS) entry which is preliminary data.</text>
</comment>
<comment type="subcellular location">
    <subcellularLocation>
        <location evidence="1">Membrane</location>
        <topology evidence="1">Multi-pass membrane protein</topology>
    </subcellularLocation>
</comment>
<evidence type="ECO:0000256" key="2">
    <source>
        <dbReference type="ARBA" id="ARBA00022448"/>
    </source>
</evidence>
<evidence type="ECO:0000256" key="6">
    <source>
        <dbReference type="SAM" id="Phobius"/>
    </source>
</evidence>
<keyword evidence="3 6" id="KW-0812">Transmembrane</keyword>
<dbReference type="AlphaFoldDB" id="A0A7W6D0H2"/>
<dbReference type="EMBL" id="JACIDW010000028">
    <property type="protein sequence ID" value="MBB3967010.1"/>
    <property type="molecule type" value="Genomic_DNA"/>
</dbReference>
<keyword evidence="4 6" id="KW-1133">Transmembrane helix</keyword>
<dbReference type="Proteomes" id="UP000582090">
    <property type="component" value="Unassembled WGS sequence"/>
</dbReference>
<feature type="transmembrane region" description="Helical" evidence="6">
    <location>
        <begin position="7"/>
        <end position="26"/>
    </location>
</feature>
<evidence type="ECO:0000313" key="9">
    <source>
        <dbReference type="Proteomes" id="UP000582090"/>
    </source>
</evidence>
<keyword evidence="9" id="KW-1185">Reference proteome</keyword>
<sequence>MADATGGLLLTVLAYSMIATFMALIITNRMSALIALITVPIIFAAIGGFGPQIPEMAMAGVKGIAPTAVLLLFAILYFGLMIDLGLFDPLIRFVVRICHGDPLRIIVGTAVLSTVISLDGDGSTTFLLVVSSMMPLHRRMGINPLILPAVTVLPNAVINIAPWGGPTARVMAALKVDASQVFLPLVPAIILTCISAILIAAYFGLKERRRLGVITMNGAAGEEARNAADAAMQAVVSRPPMLQLFNGLLTVAILVLLVMDVLPLGLIFMVGFAIALSVNFPSINAQRERIESHAGSVLMVVSVVFGAGVFTGIMSGTGMTTALAESVVNVIPSSAGEYIPLITALLSGPFTFFLSNDAFYFGVVPVLAHAAAAYDIPPEVIARASLIGQPVHMLSPLVPAAYVLTGLSKVEFGAHQRFTLKWAALLGMVMLFGAVITGAVPIF</sequence>
<reference evidence="8 9" key="1">
    <citation type="submission" date="2020-08" db="EMBL/GenBank/DDBJ databases">
        <title>Genomic Encyclopedia of Type Strains, Phase IV (KMG-IV): sequencing the most valuable type-strain genomes for metagenomic binning, comparative biology and taxonomic classification.</title>
        <authorList>
            <person name="Goeker M."/>
        </authorList>
    </citation>
    <scope>NUCLEOTIDE SEQUENCE [LARGE SCALE GENOMIC DNA]</scope>
    <source>
        <strain evidence="8 9">DSM 26575</strain>
    </source>
</reference>
<feature type="transmembrane region" description="Helical" evidence="6">
    <location>
        <begin position="265"/>
        <end position="285"/>
    </location>
</feature>
<feature type="transmembrane region" description="Helical" evidence="6">
    <location>
        <begin position="338"/>
        <end position="355"/>
    </location>
</feature>
<dbReference type="NCBIfam" id="TIGR00784">
    <property type="entry name" value="citMHS"/>
    <property type="match status" value="1"/>
</dbReference>
<name>A0A7W6D0H2_9HYPH</name>
<evidence type="ECO:0000256" key="1">
    <source>
        <dbReference type="ARBA" id="ARBA00004141"/>
    </source>
</evidence>
<dbReference type="RefSeq" id="WP_343056547.1">
    <property type="nucleotide sequence ID" value="NZ_JACIDW010000028.1"/>
</dbReference>